<dbReference type="EMBL" id="LAZR01003509">
    <property type="protein sequence ID" value="KKN17549.1"/>
    <property type="molecule type" value="Genomic_DNA"/>
</dbReference>
<organism evidence="1">
    <name type="scientific">marine sediment metagenome</name>
    <dbReference type="NCBI Taxonomy" id="412755"/>
    <lineage>
        <taxon>unclassified sequences</taxon>
        <taxon>metagenomes</taxon>
        <taxon>ecological metagenomes</taxon>
    </lineage>
</organism>
<evidence type="ECO:0000313" key="1">
    <source>
        <dbReference type="EMBL" id="KKN17549.1"/>
    </source>
</evidence>
<dbReference type="AlphaFoldDB" id="A0A0F9NHX1"/>
<accession>A0A0F9NHX1</accession>
<sequence length="81" mass="9485">MADTVVDIDEDSKHKIWQQLKLYIGAELARNYPMHGYQYLASEIADEFTEAMVVTHKRLLGKNIPLTKQGVLDRLRERRKK</sequence>
<protein>
    <submittedName>
        <fullName evidence="1">Uncharacterized protein</fullName>
    </submittedName>
</protein>
<proteinExistence type="predicted"/>
<gene>
    <name evidence="1" type="ORF">LCGC14_0964740</name>
</gene>
<reference evidence="1" key="1">
    <citation type="journal article" date="2015" name="Nature">
        <title>Complex archaea that bridge the gap between prokaryotes and eukaryotes.</title>
        <authorList>
            <person name="Spang A."/>
            <person name="Saw J.H."/>
            <person name="Jorgensen S.L."/>
            <person name="Zaremba-Niedzwiedzka K."/>
            <person name="Martijn J."/>
            <person name="Lind A.E."/>
            <person name="van Eijk R."/>
            <person name="Schleper C."/>
            <person name="Guy L."/>
            <person name="Ettema T.J."/>
        </authorList>
    </citation>
    <scope>NUCLEOTIDE SEQUENCE</scope>
</reference>
<comment type="caution">
    <text evidence="1">The sequence shown here is derived from an EMBL/GenBank/DDBJ whole genome shotgun (WGS) entry which is preliminary data.</text>
</comment>
<name>A0A0F9NHX1_9ZZZZ</name>